<organism evidence="6 7">
    <name type="scientific">Parasedimentitalea marina</name>
    <dbReference type="NCBI Taxonomy" id="2483033"/>
    <lineage>
        <taxon>Bacteria</taxon>
        <taxon>Pseudomonadati</taxon>
        <taxon>Pseudomonadota</taxon>
        <taxon>Alphaproteobacteria</taxon>
        <taxon>Rhodobacterales</taxon>
        <taxon>Paracoccaceae</taxon>
        <taxon>Parasedimentitalea</taxon>
    </lineage>
</organism>
<sequence>MSNLSLSTIPLDWVRAFEVAGRTGSFTAAAKETNVTQASISQRISNLEQRIGARLFVRNPRGVTLSVEGEVWLPYVTAAFRSLDESYEEIFGLQREKITISASASVNELWLSPRLRNWQGKHQPQIVLSTMVLQAEDNLLDATIRVQYGVGEGKNQHKTPLYAEQLSPVAAPELLAGQASWLELPRLAVSGPRPGWHDWARHTGDPITPVPKIRFDSFSAALSGAVSGAGVLLASLPLCADLLDQGKLVRVSDHLLEPQETYWMMASKDGLTKSQWTNVIESFSLG</sequence>
<dbReference type="GO" id="GO:0043565">
    <property type="term" value="F:sequence-specific DNA binding"/>
    <property type="evidence" value="ECO:0007669"/>
    <property type="project" value="TreeGrafter"/>
</dbReference>
<dbReference type="SUPFAM" id="SSF53850">
    <property type="entry name" value="Periplasmic binding protein-like II"/>
    <property type="match status" value="1"/>
</dbReference>
<keyword evidence="3" id="KW-0238">DNA-binding</keyword>
<feature type="domain" description="HTH lysR-type" evidence="5">
    <location>
        <begin position="9"/>
        <end position="66"/>
    </location>
</feature>
<dbReference type="InterPro" id="IPR036390">
    <property type="entry name" value="WH_DNA-bd_sf"/>
</dbReference>
<protein>
    <submittedName>
        <fullName evidence="6">LysR family transcriptional regulator</fullName>
    </submittedName>
</protein>
<evidence type="ECO:0000256" key="4">
    <source>
        <dbReference type="ARBA" id="ARBA00023163"/>
    </source>
</evidence>
<dbReference type="Gene3D" id="1.10.10.10">
    <property type="entry name" value="Winged helix-like DNA-binding domain superfamily/Winged helix DNA-binding domain"/>
    <property type="match status" value="1"/>
</dbReference>
<proteinExistence type="inferred from homology"/>
<reference evidence="6 7" key="1">
    <citation type="submission" date="2018-10" db="EMBL/GenBank/DDBJ databases">
        <title>Parasedimentitalea marina sp. nov., a psychrophilic bacterium isolated from deep seawater of the New Britain Trench.</title>
        <authorList>
            <person name="Cao J."/>
        </authorList>
    </citation>
    <scope>NUCLEOTIDE SEQUENCE [LARGE SCALE GENOMIC DNA]</scope>
    <source>
        <strain evidence="6 7">W43</strain>
    </source>
</reference>
<evidence type="ECO:0000313" key="6">
    <source>
        <dbReference type="EMBL" id="AZV76731.1"/>
    </source>
</evidence>
<evidence type="ECO:0000313" key="7">
    <source>
        <dbReference type="Proteomes" id="UP000283063"/>
    </source>
</evidence>
<dbReference type="InterPro" id="IPR000847">
    <property type="entry name" value="LysR_HTH_N"/>
</dbReference>
<keyword evidence="2" id="KW-0805">Transcription regulation</keyword>
<keyword evidence="7" id="KW-1185">Reference proteome</keyword>
<evidence type="ECO:0000259" key="5">
    <source>
        <dbReference type="PROSITE" id="PS50931"/>
    </source>
</evidence>
<dbReference type="RefSeq" id="WP_127747171.1">
    <property type="nucleotide sequence ID" value="NZ_CP033219.1"/>
</dbReference>
<dbReference type="PANTHER" id="PTHR30537:SF74">
    <property type="entry name" value="HTH-TYPE TRANSCRIPTIONAL REGULATOR TRPI"/>
    <property type="match status" value="1"/>
</dbReference>
<dbReference type="EMBL" id="CP033219">
    <property type="protein sequence ID" value="AZV76731.1"/>
    <property type="molecule type" value="Genomic_DNA"/>
</dbReference>
<dbReference type="Pfam" id="PF00126">
    <property type="entry name" value="HTH_1"/>
    <property type="match status" value="1"/>
</dbReference>
<dbReference type="SUPFAM" id="SSF46785">
    <property type="entry name" value="Winged helix' DNA-binding domain"/>
    <property type="match status" value="1"/>
</dbReference>
<dbReference type="KEGG" id="sedi:EBB79_01660"/>
<comment type="similarity">
    <text evidence="1">Belongs to the LysR transcriptional regulatory family.</text>
</comment>
<dbReference type="InterPro" id="IPR005119">
    <property type="entry name" value="LysR_subst-bd"/>
</dbReference>
<dbReference type="OrthoDB" id="7846471at2"/>
<dbReference type="AlphaFoldDB" id="A0A3T0MY96"/>
<evidence type="ECO:0000256" key="3">
    <source>
        <dbReference type="ARBA" id="ARBA00023125"/>
    </source>
</evidence>
<keyword evidence="4" id="KW-0804">Transcription</keyword>
<dbReference type="PRINTS" id="PR00039">
    <property type="entry name" value="HTHLYSR"/>
</dbReference>
<dbReference type="Proteomes" id="UP000283063">
    <property type="component" value="Chromosome"/>
</dbReference>
<dbReference type="Pfam" id="PF03466">
    <property type="entry name" value="LysR_substrate"/>
    <property type="match status" value="1"/>
</dbReference>
<evidence type="ECO:0000256" key="2">
    <source>
        <dbReference type="ARBA" id="ARBA00023015"/>
    </source>
</evidence>
<dbReference type="GO" id="GO:0006351">
    <property type="term" value="P:DNA-templated transcription"/>
    <property type="evidence" value="ECO:0007669"/>
    <property type="project" value="TreeGrafter"/>
</dbReference>
<dbReference type="Gene3D" id="3.40.190.10">
    <property type="entry name" value="Periplasmic binding protein-like II"/>
    <property type="match status" value="2"/>
</dbReference>
<gene>
    <name evidence="6" type="ORF">EBB79_01660</name>
</gene>
<accession>A0A3T0MY96</accession>
<dbReference type="GO" id="GO:0003700">
    <property type="term" value="F:DNA-binding transcription factor activity"/>
    <property type="evidence" value="ECO:0007669"/>
    <property type="project" value="InterPro"/>
</dbReference>
<dbReference type="InterPro" id="IPR058163">
    <property type="entry name" value="LysR-type_TF_proteobact-type"/>
</dbReference>
<dbReference type="PANTHER" id="PTHR30537">
    <property type="entry name" value="HTH-TYPE TRANSCRIPTIONAL REGULATOR"/>
    <property type="match status" value="1"/>
</dbReference>
<name>A0A3T0MY96_9RHOB</name>
<dbReference type="InterPro" id="IPR036388">
    <property type="entry name" value="WH-like_DNA-bd_sf"/>
</dbReference>
<dbReference type="PROSITE" id="PS50931">
    <property type="entry name" value="HTH_LYSR"/>
    <property type="match status" value="1"/>
</dbReference>
<evidence type="ECO:0000256" key="1">
    <source>
        <dbReference type="ARBA" id="ARBA00009437"/>
    </source>
</evidence>